<proteinExistence type="predicted"/>
<evidence type="ECO:0000313" key="1">
    <source>
        <dbReference type="EMBL" id="JAD58924.1"/>
    </source>
</evidence>
<reference evidence="1" key="2">
    <citation type="journal article" date="2015" name="Data Brief">
        <title>Shoot transcriptome of the giant reed, Arundo donax.</title>
        <authorList>
            <person name="Barrero R.A."/>
            <person name="Guerrero F.D."/>
            <person name="Moolhuijzen P."/>
            <person name="Goolsby J.A."/>
            <person name="Tidwell J."/>
            <person name="Bellgard S.E."/>
            <person name="Bellgard M.I."/>
        </authorList>
    </citation>
    <scope>NUCLEOTIDE SEQUENCE</scope>
    <source>
        <tissue evidence="1">Shoot tissue taken approximately 20 cm above the soil surface</tissue>
    </source>
</reference>
<protein>
    <submittedName>
        <fullName evidence="1">Uncharacterized protein</fullName>
    </submittedName>
</protein>
<sequence>MTIERKVKQDDELITPKHEATTSRMHHALHPCMNLYTQFKSLSCRYGLLAV</sequence>
<organism evidence="1">
    <name type="scientific">Arundo donax</name>
    <name type="common">Giant reed</name>
    <name type="synonym">Donax arundinaceus</name>
    <dbReference type="NCBI Taxonomy" id="35708"/>
    <lineage>
        <taxon>Eukaryota</taxon>
        <taxon>Viridiplantae</taxon>
        <taxon>Streptophyta</taxon>
        <taxon>Embryophyta</taxon>
        <taxon>Tracheophyta</taxon>
        <taxon>Spermatophyta</taxon>
        <taxon>Magnoliopsida</taxon>
        <taxon>Liliopsida</taxon>
        <taxon>Poales</taxon>
        <taxon>Poaceae</taxon>
        <taxon>PACMAD clade</taxon>
        <taxon>Arundinoideae</taxon>
        <taxon>Arundineae</taxon>
        <taxon>Arundo</taxon>
    </lineage>
</organism>
<accession>A0A0A9B4J2</accession>
<reference evidence="1" key="1">
    <citation type="submission" date="2014-09" db="EMBL/GenBank/DDBJ databases">
        <authorList>
            <person name="Magalhaes I.L.F."/>
            <person name="Oliveira U."/>
            <person name="Santos F.R."/>
            <person name="Vidigal T.H.D.A."/>
            <person name="Brescovit A.D."/>
            <person name="Santos A.J."/>
        </authorList>
    </citation>
    <scope>NUCLEOTIDE SEQUENCE</scope>
    <source>
        <tissue evidence="1">Shoot tissue taken approximately 20 cm above the soil surface</tissue>
    </source>
</reference>
<name>A0A0A9B4J2_ARUDO</name>
<dbReference type="EMBL" id="GBRH01238971">
    <property type="protein sequence ID" value="JAD58924.1"/>
    <property type="molecule type" value="Transcribed_RNA"/>
</dbReference>
<dbReference type="AlphaFoldDB" id="A0A0A9B4J2"/>